<feature type="transmembrane region" description="Helical" evidence="1">
    <location>
        <begin position="65"/>
        <end position="82"/>
    </location>
</feature>
<proteinExistence type="predicted"/>
<comment type="caution">
    <text evidence="2">The sequence shown here is derived from an EMBL/GenBank/DDBJ whole genome shotgun (WGS) entry which is preliminary data.</text>
</comment>
<dbReference type="AlphaFoldDB" id="A0A9D1J379"/>
<evidence type="ECO:0000313" key="2">
    <source>
        <dbReference type="EMBL" id="HIR59138.1"/>
    </source>
</evidence>
<feature type="transmembrane region" description="Helical" evidence="1">
    <location>
        <begin position="469"/>
        <end position="486"/>
    </location>
</feature>
<name>A0A9D1J379_9FIRM</name>
<protein>
    <submittedName>
        <fullName evidence="2">Uncharacterized protein</fullName>
    </submittedName>
</protein>
<feature type="transmembrane region" description="Helical" evidence="1">
    <location>
        <begin position="401"/>
        <end position="424"/>
    </location>
</feature>
<accession>A0A9D1J379</accession>
<keyword evidence="1" id="KW-0472">Membrane</keyword>
<reference evidence="2" key="2">
    <citation type="journal article" date="2021" name="PeerJ">
        <title>Extensive microbial diversity within the chicken gut microbiome revealed by metagenomics and culture.</title>
        <authorList>
            <person name="Gilroy R."/>
            <person name="Ravi A."/>
            <person name="Getino M."/>
            <person name="Pursley I."/>
            <person name="Horton D.L."/>
            <person name="Alikhan N.F."/>
            <person name="Baker D."/>
            <person name="Gharbi K."/>
            <person name="Hall N."/>
            <person name="Watson M."/>
            <person name="Adriaenssens E.M."/>
            <person name="Foster-Nyarko E."/>
            <person name="Jarju S."/>
            <person name="Secka A."/>
            <person name="Antonio M."/>
            <person name="Oren A."/>
            <person name="Chaudhuri R.R."/>
            <person name="La Ragione R."/>
            <person name="Hildebrand F."/>
            <person name="Pallen M.J."/>
        </authorList>
    </citation>
    <scope>NUCLEOTIDE SEQUENCE</scope>
    <source>
        <strain evidence="2">CHK184-20233</strain>
    </source>
</reference>
<dbReference type="EMBL" id="DVHC01000038">
    <property type="protein sequence ID" value="HIR59138.1"/>
    <property type="molecule type" value="Genomic_DNA"/>
</dbReference>
<evidence type="ECO:0000313" key="3">
    <source>
        <dbReference type="Proteomes" id="UP000824232"/>
    </source>
</evidence>
<reference evidence="2" key="1">
    <citation type="submission" date="2020-10" db="EMBL/GenBank/DDBJ databases">
        <authorList>
            <person name="Gilroy R."/>
        </authorList>
    </citation>
    <scope>NUCLEOTIDE SEQUENCE</scope>
    <source>
        <strain evidence="2">CHK184-20233</strain>
    </source>
</reference>
<feature type="transmembrane region" description="Helical" evidence="1">
    <location>
        <begin position="430"/>
        <end position="457"/>
    </location>
</feature>
<feature type="transmembrane region" description="Helical" evidence="1">
    <location>
        <begin position="492"/>
        <end position="515"/>
    </location>
</feature>
<sequence>MLNNFLISLRVKNAYTVNQIIYGFSKLPLIGKLIPTKFYGFKSFKVISFIIFIIRELIRTFGYKLLYIYIFLLLPLTLYKSYDVSYIIHIYIFLALIGSFANTEIFNPTRDKYYLVVLMKMRAKNYIVPNFIYFLGSIFVGQLVSLILLFFNVITWYQALMLVLFTLCVKSIAIAFYFYRMKKSNIIINENKPKSWALYFFLIISLLLIGYLLPYFNLVIPVNAFYIIFVITFILGIISFRKVLTYNNYQYLCKELLKHDNIFVVNTSNNTEQLTKTSREQITLDKGITSDKSGFAYFHDLFVKRHRKLLIDSAKKMTVIILVIGIILGILIFFVPVLKQGINTFALLLLPYMLFIMYFINTGKNITNAMFMNCDHSMLFYRFYREPKIVLSLFKERLKTVIGINLLPTVVLALVLAILLFLSGGSSNPLNYIIIILSIISMSIFFSIHNLVLYYLLQPYNIGMEMKSTTYTIASLITYWACYYISRIEVSTFIFGIIMIIFVILYSVISLFLIYNYAPKTFKLKN</sequence>
<feature type="transmembrane region" description="Helical" evidence="1">
    <location>
        <begin position="317"/>
        <end position="335"/>
    </location>
</feature>
<feature type="transmembrane region" description="Helical" evidence="1">
    <location>
        <begin position="224"/>
        <end position="244"/>
    </location>
</feature>
<feature type="transmembrane region" description="Helical" evidence="1">
    <location>
        <begin position="198"/>
        <end position="218"/>
    </location>
</feature>
<feature type="transmembrane region" description="Helical" evidence="1">
    <location>
        <begin position="156"/>
        <end position="178"/>
    </location>
</feature>
<keyword evidence="1" id="KW-0812">Transmembrane</keyword>
<organism evidence="2 3">
    <name type="scientific">Candidatus Onthousia excrementipullorum</name>
    <dbReference type="NCBI Taxonomy" id="2840884"/>
    <lineage>
        <taxon>Bacteria</taxon>
        <taxon>Bacillati</taxon>
        <taxon>Bacillota</taxon>
        <taxon>Bacilli</taxon>
        <taxon>Candidatus Onthousia</taxon>
    </lineage>
</organism>
<keyword evidence="1" id="KW-1133">Transmembrane helix</keyword>
<feature type="transmembrane region" description="Helical" evidence="1">
    <location>
        <begin position="127"/>
        <end position="150"/>
    </location>
</feature>
<dbReference type="Proteomes" id="UP000824232">
    <property type="component" value="Unassembled WGS sequence"/>
</dbReference>
<feature type="transmembrane region" description="Helical" evidence="1">
    <location>
        <begin position="88"/>
        <end position="106"/>
    </location>
</feature>
<gene>
    <name evidence="2" type="ORF">IAB38_03725</name>
</gene>
<feature type="transmembrane region" description="Helical" evidence="1">
    <location>
        <begin position="341"/>
        <end position="360"/>
    </location>
</feature>
<evidence type="ECO:0000256" key="1">
    <source>
        <dbReference type="SAM" id="Phobius"/>
    </source>
</evidence>